<dbReference type="Pfam" id="PF13620">
    <property type="entry name" value="CarboxypepD_reg"/>
    <property type="match status" value="1"/>
</dbReference>
<name>A0A0J1FWZ9_9FIRM</name>
<feature type="transmembrane region" description="Helical" evidence="2">
    <location>
        <begin position="35"/>
        <end position="53"/>
    </location>
</feature>
<reference evidence="3 4" key="1">
    <citation type="submission" date="2015-06" db="EMBL/GenBank/DDBJ databases">
        <title>Draft genome of the moderately acidophilic sulfate reducer Candidatus Desulfosporosinus acididurans strain M1.</title>
        <authorList>
            <person name="Poehlein A."/>
            <person name="Petzsch P."/>
            <person name="Johnson B.D."/>
            <person name="Schloemann M."/>
            <person name="Daniel R."/>
            <person name="Muehling M."/>
        </authorList>
    </citation>
    <scope>NUCLEOTIDE SEQUENCE [LARGE SCALE GENOMIC DNA]</scope>
    <source>
        <strain evidence="3 4">M1</strain>
    </source>
</reference>
<dbReference type="Proteomes" id="UP000036356">
    <property type="component" value="Unassembled WGS sequence"/>
</dbReference>
<dbReference type="STRING" id="476652.DEAC_c02490"/>
<dbReference type="PATRIC" id="fig|476652.3.peg.244"/>
<dbReference type="EMBL" id="LDZY01000001">
    <property type="protein sequence ID" value="KLU67842.1"/>
    <property type="molecule type" value="Genomic_DNA"/>
</dbReference>
<comment type="caution">
    <text evidence="3">The sequence shown here is derived from an EMBL/GenBank/DDBJ whole genome shotgun (WGS) entry which is preliminary data.</text>
</comment>
<feature type="transmembrane region" description="Helical" evidence="2">
    <location>
        <begin position="12"/>
        <end position="29"/>
    </location>
</feature>
<dbReference type="Gene3D" id="2.60.40.1120">
    <property type="entry name" value="Carboxypeptidase-like, regulatory domain"/>
    <property type="match status" value="1"/>
</dbReference>
<accession>A0A0J1FWZ9</accession>
<keyword evidence="4" id="KW-1185">Reference proteome</keyword>
<sequence length="360" mass="39146">MIIQWIVKNQTIAFFVILCSIAGIIFPIISHKREWLKRVILGMFVIFIIIISIDKIIDVKAAINITEANTVASTQPQAQAPTPTQTQTQAPTQTQTQSPTQTQTQSPTQTQTQSPTQTQTQSPTQTQTQSPTQTQTQSPTQTQTQSPTQTQTQSPTQTQTQSPTQTQTQSPTQTQTQSPTQTQTQSITISPSRINKQTDNYDSIVITGYNTHFSQDRTHLQILYYGIEDAIGGSKLNVLSPTKAELLNFGGGRSTGEYQITLSTDGESQNTTLLIVTNLPTGAIRGTVVDANNKPVANATIEVILNNSTMRTSTNQNGQFEMGDLPVGSLTIFAQGNSAQGETIVQVNENSLGSCTIQLR</sequence>
<dbReference type="SUPFAM" id="SSF49464">
    <property type="entry name" value="Carboxypeptidase regulatory domain-like"/>
    <property type="match status" value="1"/>
</dbReference>
<protein>
    <submittedName>
        <fullName evidence="3">Uncharacterized protein</fullName>
    </submittedName>
</protein>
<feature type="compositionally biased region" description="Low complexity" evidence="1">
    <location>
        <begin position="73"/>
        <end position="186"/>
    </location>
</feature>
<organism evidence="3 4">
    <name type="scientific">Desulfosporosinus acididurans</name>
    <dbReference type="NCBI Taxonomy" id="476652"/>
    <lineage>
        <taxon>Bacteria</taxon>
        <taxon>Bacillati</taxon>
        <taxon>Bacillota</taxon>
        <taxon>Clostridia</taxon>
        <taxon>Eubacteriales</taxon>
        <taxon>Desulfitobacteriaceae</taxon>
        <taxon>Desulfosporosinus</taxon>
    </lineage>
</organism>
<dbReference type="PANTHER" id="PTHR36489">
    <property type="entry name" value="PROTEIN-COUPLED RECEPTOR GPR1, PUTATIVE-RELATED"/>
    <property type="match status" value="1"/>
</dbReference>
<keyword evidence="2" id="KW-0812">Transmembrane</keyword>
<keyword evidence="2" id="KW-0472">Membrane</keyword>
<keyword evidence="2" id="KW-1133">Transmembrane helix</keyword>
<gene>
    <name evidence="3" type="ORF">DEAC_c02490</name>
</gene>
<proteinExistence type="predicted"/>
<evidence type="ECO:0000256" key="2">
    <source>
        <dbReference type="SAM" id="Phobius"/>
    </source>
</evidence>
<evidence type="ECO:0000313" key="3">
    <source>
        <dbReference type="EMBL" id="KLU67842.1"/>
    </source>
</evidence>
<dbReference type="InterPro" id="IPR008969">
    <property type="entry name" value="CarboxyPept-like_regulatory"/>
</dbReference>
<feature type="region of interest" description="Disordered" evidence="1">
    <location>
        <begin position="72"/>
        <end position="195"/>
    </location>
</feature>
<dbReference type="AlphaFoldDB" id="A0A0J1FWZ9"/>
<evidence type="ECO:0000256" key="1">
    <source>
        <dbReference type="SAM" id="MobiDB-lite"/>
    </source>
</evidence>
<evidence type="ECO:0000313" key="4">
    <source>
        <dbReference type="Proteomes" id="UP000036356"/>
    </source>
</evidence>
<dbReference type="PANTHER" id="PTHR36489:SF2">
    <property type="entry name" value="APPLE DOMAIN-CONTAINING PROTEIN"/>
    <property type="match status" value="1"/>
</dbReference>